<feature type="region of interest" description="Disordered" evidence="2">
    <location>
        <begin position="1"/>
        <end position="75"/>
    </location>
</feature>
<protein>
    <submittedName>
        <fullName evidence="3">Uncharacterized protein</fullName>
    </submittedName>
</protein>
<evidence type="ECO:0000313" key="4">
    <source>
        <dbReference type="Proteomes" id="UP000326757"/>
    </source>
</evidence>
<evidence type="ECO:0000256" key="2">
    <source>
        <dbReference type="SAM" id="MobiDB-lite"/>
    </source>
</evidence>
<comment type="caution">
    <text evidence="3">The sequence shown here is derived from an EMBL/GenBank/DDBJ whole genome shotgun (WGS) entry which is preliminary data.</text>
</comment>
<gene>
    <name evidence="3" type="ORF">EYC80_001375</name>
</gene>
<feature type="compositionally biased region" description="Polar residues" evidence="2">
    <location>
        <begin position="57"/>
        <end position="68"/>
    </location>
</feature>
<dbReference type="EMBL" id="VIGI01000006">
    <property type="protein sequence ID" value="KAB8299299.1"/>
    <property type="molecule type" value="Genomic_DNA"/>
</dbReference>
<reference evidence="3 4" key="1">
    <citation type="submission" date="2019-06" db="EMBL/GenBank/DDBJ databases">
        <title>Genome Sequence of the Brown Rot Fungal Pathogen Monilinia laxa.</title>
        <authorList>
            <person name="De Miccolis Angelini R.M."/>
            <person name="Landi L."/>
            <person name="Abate D."/>
            <person name="Pollastro S."/>
            <person name="Romanazzi G."/>
            <person name="Faretra F."/>
        </authorList>
    </citation>
    <scope>NUCLEOTIDE SEQUENCE [LARGE SCALE GENOMIC DNA]</scope>
    <source>
        <strain evidence="3 4">Mlax316</strain>
    </source>
</reference>
<dbReference type="AlphaFoldDB" id="A0A5N6K929"/>
<keyword evidence="1" id="KW-0175">Coiled coil</keyword>
<sequence length="276" mass="31420">MSSRKVSTQSKTTLNIGPVHHPPSFYSKSSDLESPNKYEPGFPVKSPLMPPIESAPDSASSTMVNDSSAKTEDNVMKERNEAIRRTSDLREQLEMEKVRSATLKEERDDAIIRALAMEVKVWGLEKEELGAARQCWQTRHQLRELAIKLGEVSAGDKLALVQTERNQAITREMESLAQKNKAEEARDKALELLLELGSQIKQLLKELSDAHKLASRTLSQKKKVERERDEACECTFERLEDLIKMVEMHEKEKERKEKSWGFLGAVGTIFNLPNWE</sequence>
<dbReference type="OrthoDB" id="3549034at2759"/>
<name>A0A5N6K929_MONLA</name>
<accession>A0A5N6K929</accession>
<proteinExistence type="predicted"/>
<organism evidence="3 4">
    <name type="scientific">Monilinia laxa</name>
    <name type="common">Brown rot fungus</name>
    <name type="synonym">Sclerotinia laxa</name>
    <dbReference type="NCBI Taxonomy" id="61186"/>
    <lineage>
        <taxon>Eukaryota</taxon>
        <taxon>Fungi</taxon>
        <taxon>Dikarya</taxon>
        <taxon>Ascomycota</taxon>
        <taxon>Pezizomycotina</taxon>
        <taxon>Leotiomycetes</taxon>
        <taxon>Helotiales</taxon>
        <taxon>Sclerotiniaceae</taxon>
        <taxon>Monilinia</taxon>
    </lineage>
</organism>
<evidence type="ECO:0000313" key="3">
    <source>
        <dbReference type="EMBL" id="KAB8299299.1"/>
    </source>
</evidence>
<dbReference type="Proteomes" id="UP000326757">
    <property type="component" value="Unassembled WGS sequence"/>
</dbReference>
<feature type="coiled-coil region" evidence="1">
    <location>
        <begin position="166"/>
        <end position="206"/>
    </location>
</feature>
<keyword evidence="4" id="KW-1185">Reference proteome</keyword>
<evidence type="ECO:0000256" key="1">
    <source>
        <dbReference type="SAM" id="Coils"/>
    </source>
</evidence>
<feature type="compositionally biased region" description="Polar residues" evidence="2">
    <location>
        <begin position="1"/>
        <end position="15"/>
    </location>
</feature>